<evidence type="ECO:0000313" key="5">
    <source>
        <dbReference type="EMBL" id="GMM38007.1"/>
    </source>
</evidence>
<name>A0AAV5QT02_9ASCO</name>
<keyword evidence="6" id="KW-1185">Reference proteome</keyword>
<dbReference type="PANTHER" id="PTHR16631">
    <property type="entry name" value="GLUCAN 1,3-BETA-GLUCOSIDASE"/>
    <property type="match status" value="1"/>
</dbReference>
<evidence type="ECO:0000313" key="6">
    <source>
        <dbReference type="Proteomes" id="UP001360560"/>
    </source>
</evidence>
<dbReference type="AlphaFoldDB" id="A0AAV5QT02"/>
<accession>A0AAV5QT02</accession>
<organism evidence="5 6">
    <name type="scientific">Saccharomycopsis crataegensis</name>
    <dbReference type="NCBI Taxonomy" id="43959"/>
    <lineage>
        <taxon>Eukaryota</taxon>
        <taxon>Fungi</taxon>
        <taxon>Dikarya</taxon>
        <taxon>Ascomycota</taxon>
        <taxon>Saccharomycotina</taxon>
        <taxon>Saccharomycetes</taxon>
        <taxon>Saccharomycopsidaceae</taxon>
        <taxon>Saccharomycopsis</taxon>
    </lineage>
</organism>
<feature type="chain" id="PRO_5043338469" evidence="4">
    <location>
        <begin position="19"/>
        <end position="300"/>
    </location>
</feature>
<dbReference type="PANTHER" id="PTHR16631:SF14">
    <property type="entry name" value="FAMILY 17 GLUCOSIDASE SCW10-RELATED"/>
    <property type="match status" value="1"/>
</dbReference>
<dbReference type="InterPro" id="IPR050732">
    <property type="entry name" value="Beta-glucan_modifiers"/>
</dbReference>
<gene>
    <name evidence="5" type="ORF">DASC09_053320</name>
</gene>
<dbReference type="GO" id="GO:0005576">
    <property type="term" value="C:extracellular region"/>
    <property type="evidence" value="ECO:0007669"/>
    <property type="project" value="TreeGrafter"/>
</dbReference>
<comment type="caution">
    <text evidence="5">The sequence shown here is derived from an EMBL/GenBank/DDBJ whole genome shotgun (WGS) entry which is preliminary data.</text>
</comment>
<protein>
    <submittedName>
        <fullName evidence="5">Uncharacterized protein</fullName>
    </submittedName>
</protein>
<comment type="similarity">
    <text evidence="2">Belongs to the glycosyl hydrolase 17 family.</text>
</comment>
<dbReference type="Proteomes" id="UP001360560">
    <property type="component" value="Unassembled WGS sequence"/>
</dbReference>
<evidence type="ECO:0000256" key="1">
    <source>
        <dbReference type="ARBA" id="ARBA00004196"/>
    </source>
</evidence>
<reference evidence="5 6" key="1">
    <citation type="journal article" date="2023" name="Elife">
        <title>Identification of key yeast species and microbe-microbe interactions impacting larval growth of Drosophila in the wild.</title>
        <authorList>
            <person name="Mure A."/>
            <person name="Sugiura Y."/>
            <person name="Maeda R."/>
            <person name="Honda K."/>
            <person name="Sakurai N."/>
            <person name="Takahashi Y."/>
            <person name="Watada M."/>
            <person name="Katoh T."/>
            <person name="Gotoh A."/>
            <person name="Gotoh Y."/>
            <person name="Taniguchi I."/>
            <person name="Nakamura K."/>
            <person name="Hayashi T."/>
            <person name="Katayama T."/>
            <person name="Uemura T."/>
            <person name="Hattori Y."/>
        </authorList>
    </citation>
    <scope>NUCLEOTIDE SEQUENCE [LARGE SCALE GENOMIC DNA]</scope>
    <source>
        <strain evidence="5 6">SC-9</strain>
    </source>
</reference>
<dbReference type="EMBL" id="BTFZ01000013">
    <property type="protein sequence ID" value="GMM38007.1"/>
    <property type="molecule type" value="Genomic_DNA"/>
</dbReference>
<proteinExistence type="inferred from homology"/>
<feature type="signal peptide" evidence="4">
    <location>
        <begin position="1"/>
        <end position="18"/>
    </location>
</feature>
<keyword evidence="3" id="KW-0378">Hydrolase</keyword>
<dbReference type="Gene3D" id="3.20.20.80">
    <property type="entry name" value="Glycosidases"/>
    <property type="match status" value="1"/>
</dbReference>
<evidence type="ECO:0000256" key="3">
    <source>
        <dbReference type="ARBA" id="ARBA00022801"/>
    </source>
</evidence>
<keyword evidence="4" id="KW-0732">Signal</keyword>
<sequence length="300" mass="32740">MKLSTSILTSVLAGLTLAREVEVLEPSKRDVSVPDWATGFLGTTYTPFDQYKNCRSADQIKEDVGYLSSFEILRLYSNDCNVVQYAAEVFPGKLMVAVNDISSTDAIRADLNSIATSIGYAGKQFNDAVHSVIVGNELIYNGWYTAAEVANFINEARSIYPDFPGMWTTAETASSFYGNPDLCGAVDYVGINNHPYFDGQTPETAGSYVLGHIEAVAEFCEEHGHNKQTVTLETGWPWAGNADGVAVPSSENQVTAIKNIQSAAANDCILFSAYNELWKTSSVWDVEKNWGFMGNAPSAW</sequence>
<dbReference type="GO" id="GO:0009986">
    <property type="term" value="C:cell surface"/>
    <property type="evidence" value="ECO:0007669"/>
    <property type="project" value="TreeGrafter"/>
</dbReference>
<dbReference type="GO" id="GO:0071555">
    <property type="term" value="P:cell wall organization"/>
    <property type="evidence" value="ECO:0007669"/>
    <property type="project" value="TreeGrafter"/>
</dbReference>
<dbReference type="GeneID" id="90075982"/>
<dbReference type="GO" id="GO:0009277">
    <property type="term" value="C:fungal-type cell wall"/>
    <property type="evidence" value="ECO:0007669"/>
    <property type="project" value="TreeGrafter"/>
</dbReference>
<evidence type="ECO:0000256" key="4">
    <source>
        <dbReference type="SAM" id="SignalP"/>
    </source>
</evidence>
<dbReference type="GO" id="GO:0042973">
    <property type="term" value="F:glucan endo-1,3-beta-D-glucosidase activity"/>
    <property type="evidence" value="ECO:0007669"/>
    <property type="project" value="TreeGrafter"/>
</dbReference>
<comment type="subcellular location">
    <subcellularLocation>
        <location evidence="1">Cell envelope</location>
    </subcellularLocation>
</comment>
<dbReference type="RefSeq" id="XP_064855003.1">
    <property type="nucleotide sequence ID" value="XM_064998931.1"/>
</dbReference>
<dbReference type="SUPFAM" id="SSF51445">
    <property type="entry name" value="(Trans)glycosidases"/>
    <property type="match status" value="1"/>
</dbReference>
<dbReference type="InterPro" id="IPR017853">
    <property type="entry name" value="GH"/>
</dbReference>
<evidence type="ECO:0000256" key="2">
    <source>
        <dbReference type="ARBA" id="ARBA00008773"/>
    </source>
</evidence>